<dbReference type="Proteomes" id="UP000250443">
    <property type="component" value="Unassembled WGS sequence"/>
</dbReference>
<dbReference type="RefSeq" id="WP_010798859.1">
    <property type="nucleotide sequence ID" value="NZ_CP069263.1"/>
</dbReference>
<dbReference type="EMBL" id="UAUF01000015">
    <property type="protein sequence ID" value="SPZ16535.1"/>
    <property type="molecule type" value="Genomic_DNA"/>
</dbReference>
<gene>
    <name evidence="2" type="ORF">IRZ65_12370</name>
    <name evidence="3" type="ORF">NCTC11842_05568</name>
</gene>
<proteinExistence type="predicted"/>
<organism evidence="3 4">
    <name type="scientific">Pseudomonas luteola</name>
    <dbReference type="NCBI Taxonomy" id="47886"/>
    <lineage>
        <taxon>Bacteria</taxon>
        <taxon>Pseudomonadati</taxon>
        <taxon>Pseudomonadota</taxon>
        <taxon>Gammaproteobacteria</taxon>
        <taxon>Pseudomonadales</taxon>
        <taxon>Pseudomonadaceae</taxon>
        <taxon>Pseudomonas</taxon>
    </lineage>
</organism>
<evidence type="ECO:0000313" key="2">
    <source>
        <dbReference type="EMBL" id="MBF8641474.1"/>
    </source>
</evidence>
<evidence type="ECO:0000313" key="3">
    <source>
        <dbReference type="EMBL" id="SPZ16535.1"/>
    </source>
</evidence>
<reference evidence="2 5" key="2">
    <citation type="submission" date="2020-10" db="EMBL/GenBank/DDBJ databases">
        <title>Genome sequences of Pseudomonas isolates.</title>
        <authorList>
            <person name="Wessels L."/>
            <person name="Reich F."/>
            <person name="Hammerl J."/>
        </authorList>
    </citation>
    <scope>NUCLEOTIDE SEQUENCE [LARGE SCALE GENOMIC DNA]</scope>
    <source>
        <strain evidence="2 5">20-MO00624-0</strain>
    </source>
</reference>
<keyword evidence="1" id="KW-0472">Membrane</keyword>
<evidence type="ECO:0000256" key="1">
    <source>
        <dbReference type="SAM" id="Phobius"/>
    </source>
</evidence>
<keyword evidence="1" id="KW-1133">Transmembrane helix</keyword>
<protein>
    <submittedName>
        <fullName evidence="3">Uncharacterized protein</fullName>
    </submittedName>
</protein>
<reference evidence="3 4" key="1">
    <citation type="submission" date="2018-06" db="EMBL/GenBank/DDBJ databases">
        <authorList>
            <consortium name="Pathogen Informatics"/>
            <person name="Doyle S."/>
        </authorList>
    </citation>
    <scope>NUCLEOTIDE SEQUENCE [LARGE SCALE GENOMIC DNA]</scope>
    <source>
        <strain evidence="3 4">NCTC11842</strain>
    </source>
</reference>
<name>A0A2X2DWZ8_PSELU</name>
<dbReference type="AlphaFoldDB" id="A0A2X2DWZ8"/>
<keyword evidence="1" id="KW-0812">Transmembrane</keyword>
<evidence type="ECO:0000313" key="5">
    <source>
        <dbReference type="Proteomes" id="UP000626180"/>
    </source>
</evidence>
<evidence type="ECO:0000313" key="4">
    <source>
        <dbReference type="Proteomes" id="UP000250443"/>
    </source>
</evidence>
<dbReference type="EMBL" id="JADMCD010000005">
    <property type="protein sequence ID" value="MBF8641474.1"/>
    <property type="molecule type" value="Genomic_DNA"/>
</dbReference>
<dbReference type="Proteomes" id="UP000626180">
    <property type="component" value="Unassembled WGS sequence"/>
</dbReference>
<keyword evidence="5" id="KW-1185">Reference proteome</keyword>
<sequence length="173" mass="19073">MSTPDDKNEFSSRQYPIQEDLCVQKRIWMIERIGWHMLCAIVILTLLGLFSKGPLSHTEIQSPDGELIIVYERFARNGASMPVTIKAKAGADGKATILLDGSLLDSFSVDSLQPEPVESRSYGSGMRLTYLADDRGWVQTHLSLRAQGVGLSRSVVSTLTSGPALQLTQFIYP</sequence>
<accession>A0A2X2DWZ8</accession>
<feature type="transmembrane region" description="Helical" evidence="1">
    <location>
        <begin position="33"/>
        <end position="50"/>
    </location>
</feature>